<dbReference type="GO" id="GO:0005829">
    <property type="term" value="C:cytosol"/>
    <property type="evidence" value="ECO:0007669"/>
    <property type="project" value="TreeGrafter"/>
</dbReference>
<evidence type="ECO:0000256" key="2">
    <source>
        <dbReference type="ARBA" id="ARBA00003487"/>
    </source>
</evidence>
<reference evidence="12 13" key="1">
    <citation type="submission" date="2016-10" db="EMBL/GenBank/DDBJ databases">
        <authorList>
            <person name="de Groot N.N."/>
        </authorList>
    </citation>
    <scope>NUCLEOTIDE SEQUENCE [LARGE SCALE GENOMIC DNA]</scope>
    <source>
        <strain evidence="12 13">DSM 2784</strain>
    </source>
</reference>
<evidence type="ECO:0000313" key="12">
    <source>
        <dbReference type="EMBL" id="SCZ79287.1"/>
    </source>
</evidence>
<dbReference type="PROSITE" id="PS01079">
    <property type="entry name" value="MOCF_BIOSYNTHESIS_2"/>
    <property type="match status" value="1"/>
</dbReference>
<dbReference type="GO" id="GO:0006777">
    <property type="term" value="P:Mo-molybdopterin cofactor biosynthetic process"/>
    <property type="evidence" value="ECO:0007669"/>
    <property type="project" value="UniProtKB-UniRule"/>
</dbReference>
<keyword evidence="10" id="KW-0479">Metal-binding</keyword>
<dbReference type="InterPro" id="IPR008284">
    <property type="entry name" value="MoCF_biosynth_CS"/>
</dbReference>
<dbReference type="SUPFAM" id="SSF63882">
    <property type="entry name" value="MoeA N-terminal region -like"/>
    <property type="match status" value="1"/>
</dbReference>
<organism evidence="12 13">
    <name type="scientific">Acidaminobacter hydrogenoformans DSM 2784</name>
    <dbReference type="NCBI Taxonomy" id="1120920"/>
    <lineage>
        <taxon>Bacteria</taxon>
        <taxon>Bacillati</taxon>
        <taxon>Bacillota</taxon>
        <taxon>Clostridia</taxon>
        <taxon>Peptostreptococcales</taxon>
        <taxon>Acidaminobacteraceae</taxon>
        <taxon>Acidaminobacter</taxon>
    </lineage>
</organism>
<dbReference type="InterPro" id="IPR005111">
    <property type="entry name" value="MoeA_C_domain_IV"/>
</dbReference>
<dbReference type="Proteomes" id="UP000199208">
    <property type="component" value="Unassembled WGS sequence"/>
</dbReference>
<dbReference type="Gene3D" id="3.40.980.10">
    <property type="entry name" value="MoaB/Mog-like domain"/>
    <property type="match status" value="1"/>
</dbReference>
<keyword evidence="10" id="KW-0808">Transferase</keyword>
<dbReference type="Pfam" id="PF12727">
    <property type="entry name" value="PBP_like"/>
    <property type="match status" value="1"/>
</dbReference>
<evidence type="ECO:0000256" key="4">
    <source>
        <dbReference type="ARBA" id="ARBA00010763"/>
    </source>
</evidence>
<evidence type="ECO:0000313" key="13">
    <source>
        <dbReference type="Proteomes" id="UP000199208"/>
    </source>
</evidence>
<dbReference type="RefSeq" id="WP_092590455.1">
    <property type="nucleotide sequence ID" value="NZ_FMWL01000007.1"/>
</dbReference>
<dbReference type="OrthoDB" id="9804758at2"/>
<accession>A0A1G5RZC1</accession>
<dbReference type="InterPro" id="IPR024370">
    <property type="entry name" value="PBP_domain"/>
</dbReference>
<name>A0A1G5RZC1_9FIRM</name>
<evidence type="ECO:0000256" key="9">
    <source>
        <dbReference type="ARBA" id="ARBA00047317"/>
    </source>
</evidence>
<dbReference type="AlphaFoldDB" id="A0A1G5RZC1"/>
<dbReference type="Pfam" id="PF03453">
    <property type="entry name" value="MoeA_N"/>
    <property type="match status" value="1"/>
</dbReference>
<evidence type="ECO:0000256" key="8">
    <source>
        <dbReference type="ARBA" id="ARBA00023150"/>
    </source>
</evidence>
<keyword evidence="7 10" id="KW-0500">Molybdenum</keyword>
<comment type="function">
    <text evidence="1 10">Catalyzes the insertion of molybdate into adenylated molybdopterin with the concomitant release of AMP.</text>
</comment>
<dbReference type="InterPro" id="IPR036688">
    <property type="entry name" value="MoeA_C_domain_IV_sf"/>
</dbReference>
<evidence type="ECO:0000256" key="3">
    <source>
        <dbReference type="ARBA" id="ARBA00005046"/>
    </source>
</evidence>
<dbReference type="UniPathway" id="UPA00344"/>
<evidence type="ECO:0000256" key="5">
    <source>
        <dbReference type="ARBA" id="ARBA00013269"/>
    </source>
</evidence>
<evidence type="ECO:0000256" key="1">
    <source>
        <dbReference type="ARBA" id="ARBA00002901"/>
    </source>
</evidence>
<dbReference type="GO" id="GO:0046872">
    <property type="term" value="F:metal ion binding"/>
    <property type="evidence" value="ECO:0007669"/>
    <property type="project" value="UniProtKB-UniRule"/>
</dbReference>
<protein>
    <recommendedName>
        <fullName evidence="6 10">Molybdopterin molybdenumtransferase</fullName>
        <ecNumber evidence="5 10">2.10.1.1</ecNumber>
    </recommendedName>
</protein>
<dbReference type="PANTHER" id="PTHR10192:SF16">
    <property type="entry name" value="MOLYBDOPTERIN MOLYBDENUMTRANSFERASE"/>
    <property type="match status" value="1"/>
</dbReference>
<dbReference type="NCBIfam" id="NF011068">
    <property type="entry name" value="PRK14498.1"/>
    <property type="match status" value="1"/>
</dbReference>
<keyword evidence="8 10" id="KW-0501">Molybdenum cofactor biosynthesis</keyword>
<dbReference type="InterPro" id="IPR005110">
    <property type="entry name" value="MoeA_linker/N"/>
</dbReference>
<dbReference type="InterPro" id="IPR038987">
    <property type="entry name" value="MoeA-like"/>
</dbReference>
<evidence type="ECO:0000256" key="7">
    <source>
        <dbReference type="ARBA" id="ARBA00022505"/>
    </source>
</evidence>
<proteinExistence type="inferred from homology"/>
<comment type="catalytic activity">
    <reaction evidence="9">
        <text>adenylyl-molybdopterin + molybdate = Mo-molybdopterin + AMP + H(+)</text>
        <dbReference type="Rhea" id="RHEA:35047"/>
        <dbReference type="ChEBI" id="CHEBI:15378"/>
        <dbReference type="ChEBI" id="CHEBI:36264"/>
        <dbReference type="ChEBI" id="CHEBI:62727"/>
        <dbReference type="ChEBI" id="CHEBI:71302"/>
        <dbReference type="ChEBI" id="CHEBI:456215"/>
        <dbReference type="EC" id="2.10.1.1"/>
    </reaction>
</comment>
<dbReference type="Pfam" id="PF00994">
    <property type="entry name" value="MoCF_biosynth"/>
    <property type="match status" value="1"/>
</dbReference>
<feature type="domain" description="MoaB/Mog" evidence="11">
    <location>
        <begin position="179"/>
        <end position="316"/>
    </location>
</feature>
<comment type="pathway">
    <text evidence="3 10">Cofactor biosynthesis; molybdopterin biosynthesis.</text>
</comment>
<evidence type="ECO:0000256" key="6">
    <source>
        <dbReference type="ARBA" id="ARBA00021108"/>
    </source>
</evidence>
<evidence type="ECO:0000256" key="10">
    <source>
        <dbReference type="RuleBase" id="RU365090"/>
    </source>
</evidence>
<dbReference type="SMART" id="SM00852">
    <property type="entry name" value="MoCF_biosynth"/>
    <property type="match status" value="1"/>
</dbReference>
<dbReference type="Pfam" id="PF03454">
    <property type="entry name" value="MoeA_C"/>
    <property type="match status" value="1"/>
</dbReference>
<keyword evidence="13" id="KW-1185">Reference proteome</keyword>
<keyword evidence="10" id="KW-0460">Magnesium</keyword>
<gene>
    <name evidence="12" type="ORF">SAMN03080599_01678</name>
</gene>
<dbReference type="SUPFAM" id="SSF53850">
    <property type="entry name" value="Periplasmic binding protein-like II"/>
    <property type="match status" value="1"/>
</dbReference>
<dbReference type="InterPro" id="IPR036425">
    <property type="entry name" value="MoaB/Mog-like_dom_sf"/>
</dbReference>
<comment type="similarity">
    <text evidence="4 10">Belongs to the MoeA family.</text>
</comment>
<dbReference type="GO" id="GO:0061599">
    <property type="term" value="F:molybdopterin molybdotransferase activity"/>
    <property type="evidence" value="ECO:0007669"/>
    <property type="project" value="UniProtKB-UniRule"/>
</dbReference>
<dbReference type="InterPro" id="IPR036135">
    <property type="entry name" value="MoeA_linker/N_sf"/>
</dbReference>
<dbReference type="CDD" id="cd00887">
    <property type="entry name" value="MoeA"/>
    <property type="match status" value="1"/>
</dbReference>
<evidence type="ECO:0000259" key="11">
    <source>
        <dbReference type="SMART" id="SM00852"/>
    </source>
</evidence>
<dbReference type="SUPFAM" id="SSF53218">
    <property type="entry name" value="Molybdenum cofactor biosynthesis proteins"/>
    <property type="match status" value="1"/>
</dbReference>
<sequence>MKHDRNIYLSNMALNEAIELYTSACARGEISLEDEVLQTVEALGRVTAEPVFASLSAPWFNASAMDGIAVNAASTYEASERRPVVLTKGKDYIIVDTGDPILDPWDAVIMVEDLVDLSEEQVEIRAAVSPWENVRPVGEDIVAGELILPAYHRITPIDLGALLSGGVNAVKVLKKPRVAILPTGTEIIEPGTPMEMGKIIESNSRVFEGTVIQCGGEPIRLAPVADDYPLLVETVKKAAESSDMVIIVAGSSAGTEDFTSRIVAELGEVYVHGIALKPGKPAILGKIGHAPVIGLPGYPVSSWVVFDTIVKPLLYTMQHQRPLQRPTAEAVLSRRLVSSLKNLEVVRVKLGKVGDKLIATPLNRGAGVTMSLVRADGLLEIPQSSEGFEAGTKVPVRLLRPIEEIENTVVVIGSHDLVIDLLADQIHTKWPDSGLSSAHVGSLGGVMAIVKGEAHMAPIHLLDETAGQYNMSYVKKLFPTFKGYLIRGVKRTQGLMLPKGNPKGVQGLEDLTRVDIRFVNRQRGSGTRLLLDHNLKIRNMDSEGIQGYDREMTTHMAVASAVASGTADVGLGVRSAAALTGLDFIPVGDEAYDFLVAESHIQALPVKRAIEALRSEAFKNKVLALGGYGVENCGEVITIE</sequence>
<dbReference type="PANTHER" id="PTHR10192">
    <property type="entry name" value="MOLYBDOPTERIN BIOSYNTHESIS PROTEIN"/>
    <property type="match status" value="1"/>
</dbReference>
<dbReference type="EMBL" id="FMWL01000007">
    <property type="protein sequence ID" value="SCZ79287.1"/>
    <property type="molecule type" value="Genomic_DNA"/>
</dbReference>
<dbReference type="Gene3D" id="2.170.190.11">
    <property type="entry name" value="Molybdopterin biosynthesis moea protein, domain 3"/>
    <property type="match status" value="1"/>
</dbReference>
<dbReference type="EC" id="2.10.1.1" evidence="5 10"/>
<dbReference type="STRING" id="1120920.SAMN03080599_01678"/>
<comment type="function">
    <text evidence="2">May be involved in the biosynthesis of molybdopterin.</text>
</comment>
<dbReference type="Gene3D" id="3.90.105.10">
    <property type="entry name" value="Molybdopterin biosynthesis moea protein, domain 2"/>
    <property type="match status" value="1"/>
</dbReference>
<dbReference type="SUPFAM" id="SSF63867">
    <property type="entry name" value="MoeA C-terminal domain-like"/>
    <property type="match status" value="1"/>
</dbReference>
<comment type="cofactor">
    <cofactor evidence="10">
        <name>Mg(2+)</name>
        <dbReference type="ChEBI" id="CHEBI:18420"/>
    </cofactor>
</comment>
<dbReference type="Gene3D" id="2.40.340.10">
    <property type="entry name" value="MoeA, C-terminal, domain IV"/>
    <property type="match status" value="1"/>
</dbReference>
<dbReference type="InterPro" id="IPR001453">
    <property type="entry name" value="MoaB/Mog_dom"/>
</dbReference>